<comment type="caution">
    <text evidence="1">The sequence shown here is derived from an EMBL/GenBank/DDBJ whole genome shotgun (WGS) entry which is preliminary data.</text>
</comment>
<reference evidence="1 2" key="1">
    <citation type="submission" date="2023-01" db="EMBL/GenBank/DDBJ databases">
        <title>Analysis of 21 Apiospora genomes using comparative genomics revels a genus with tremendous synthesis potential of carbohydrate active enzymes and secondary metabolites.</title>
        <authorList>
            <person name="Sorensen T."/>
        </authorList>
    </citation>
    <scope>NUCLEOTIDE SEQUENCE [LARGE SCALE GENOMIC DNA]</scope>
    <source>
        <strain evidence="1 2">CBS 135458</strain>
    </source>
</reference>
<organism evidence="1 2">
    <name type="scientific">Apiospora phragmitis</name>
    <dbReference type="NCBI Taxonomy" id="2905665"/>
    <lineage>
        <taxon>Eukaryota</taxon>
        <taxon>Fungi</taxon>
        <taxon>Dikarya</taxon>
        <taxon>Ascomycota</taxon>
        <taxon>Pezizomycotina</taxon>
        <taxon>Sordariomycetes</taxon>
        <taxon>Xylariomycetidae</taxon>
        <taxon>Amphisphaeriales</taxon>
        <taxon>Apiosporaceae</taxon>
        <taxon>Apiospora</taxon>
    </lineage>
</organism>
<protein>
    <submittedName>
        <fullName evidence="1">Uncharacterized protein</fullName>
    </submittedName>
</protein>
<dbReference type="Proteomes" id="UP001480595">
    <property type="component" value="Unassembled WGS sequence"/>
</dbReference>
<proteinExistence type="predicted"/>
<dbReference type="EMBL" id="JAQQWL010000009">
    <property type="protein sequence ID" value="KAK8058084.1"/>
    <property type="molecule type" value="Genomic_DNA"/>
</dbReference>
<evidence type="ECO:0000313" key="1">
    <source>
        <dbReference type="EMBL" id="KAK8058084.1"/>
    </source>
</evidence>
<evidence type="ECO:0000313" key="2">
    <source>
        <dbReference type="Proteomes" id="UP001480595"/>
    </source>
</evidence>
<keyword evidence="2" id="KW-1185">Reference proteome</keyword>
<gene>
    <name evidence="1" type="ORF">PG994_008532</name>
</gene>
<accession>A0ABR1UJR9</accession>
<name>A0ABR1UJR9_9PEZI</name>
<dbReference type="GeneID" id="92093004"/>
<sequence length="80" mass="9244">MRFSSRQYQTVHVFNEVWDIVKEHFPNAVENGTFTQGTQETIPTELDFGFKFKTWDEMAADVAGQYLELLGKEKEQASVP</sequence>
<dbReference type="RefSeq" id="XP_066713530.1">
    <property type="nucleotide sequence ID" value="XM_066859941.1"/>
</dbReference>